<sequence length="453" mass="49822">MKKIALSFVASSLLTLSYASEATTLQEAFTNGNFKGHIRLFYIDRHWQGSISKKNIDAFATGLDLHYETASFKGVSLGVGLYSDSDFGLNHSFSSGKLNTSILGDKGEGYAFVGEAYLKYQIGKTTFKVGRQKLNTPLAAADDARMIPSLFEAYVLTNTDLPDTTLVAAHVTKEAPGTFYNQYRIPTLPALALTAGYGAGYLNPTQTGVVGHFLDMGRYAIGQDTDGVTAAAIIYKGIQNLSLQVWDYYAHDILNALYIQADYKIALEGDIKPFIAAQYINEQEVGDELAGKVDSNYFAIKAGLVYGTLSAYAAYSTTDDSTNAALNGGIITPWGGMPAFTQGMVTRHQFFADTDAWKVAAAYKWSEYGVNLKTAFYYTSFDVGKNNSLATDSAAYAHSWTATEAGFDFIYYPEAVKNLQLRFRGNFPRKFLEKSDGNDLGWNEYRFIVNYTF</sequence>
<evidence type="ECO:0000256" key="1">
    <source>
        <dbReference type="ARBA" id="ARBA00009075"/>
    </source>
</evidence>
<accession>A0A1W1WS92</accession>
<gene>
    <name evidence="5" type="ORF">SAMN05660197_0986</name>
</gene>
<dbReference type="InterPro" id="IPR005318">
    <property type="entry name" value="OM_porin_bac"/>
</dbReference>
<organism evidence="5 6">
    <name type="scientific">Nitratiruptor tergarcus DSM 16512</name>
    <dbReference type="NCBI Taxonomy" id="1069081"/>
    <lineage>
        <taxon>Bacteria</taxon>
        <taxon>Pseudomonadati</taxon>
        <taxon>Campylobacterota</taxon>
        <taxon>Epsilonproteobacteria</taxon>
        <taxon>Nautiliales</taxon>
        <taxon>Nitratiruptoraceae</taxon>
        <taxon>Nitratiruptor</taxon>
    </lineage>
</organism>
<comment type="similarity">
    <text evidence="1">Belongs to the outer membrane porin (Opr) (TC 1.B.25) family.</text>
</comment>
<dbReference type="Proteomes" id="UP000192602">
    <property type="component" value="Unassembled WGS sequence"/>
</dbReference>
<proteinExistence type="inferred from homology"/>
<name>A0A1W1WS92_9BACT</name>
<dbReference type="PANTHER" id="PTHR34596">
    <property type="entry name" value="CHITOPORIN"/>
    <property type="match status" value="1"/>
</dbReference>
<keyword evidence="3 4" id="KW-0732">Signal</keyword>
<dbReference type="Gene3D" id="2.40.160.10">
    <property type="entry name" value="Porin"/>
    <property type="match status" value="1"/>
</dbReference>
<dbReference type="RefSeq" id="WP_084275422.1">
    <property type="nucleotide sequence ID" value="NZ_AP026671.1"/>
</dbReference>
<dbReference type="GO" id="GO:0016020">
    <property type="term" value="C:membrane"/>
    <property type="evidence" value="ECO:0007669"/>
    <property type="project" value="InterPro"/>
</dbReference>
<evidence type="ECO:0000256" key="2">
    <source>
        <dbReference type="ARBA" id="ARBA00022448"/>
    </source>
</evidence>
<evidence type="ECO:0000256" key="4">
    <source>
        <dbReference type="SAM" id="SignalP"/>
    </source>
</evidence>
<reference evidence="6" key="1">
    <citation type="submission" date="2017-04" db="EMBL/GenBank/DDBJ databases">
        <authorList>
            <person name="Varghese N."/>
            <person name="Submissions S."/>
        </authorList>
    </citation>
    <scope>NUCLEOTIDE SEQUENCE [LARGE SCALE GENOMIC DNA]</scope>
    <source>
        <strain evidence="6">DSM 16512</strain>
    </source>
</reference>
<evidence type="ECO:0000313" key="5">
    <source>
        <dbReference type="EMBL" id="SMC09181.1"/>
    </source>
</evidence>
<dbReference type="AlphaFoldDB" id="A0A1W1WS92"/>
<dbReference type="GO" id="GO:0015288">
    <property type="term" value="F:porin activity"/>
    <property type="evidence" value="ECO:0007669"/>
    <property type="project" value="TreeGrafter"/>
</dbReference>
<dbReference type="InterPro" id="IPR023614">
    <property type="entry name" value="Porin_dom_sf"/>
</dbReference>
<keyword evidence="2" id="KW-0813">Transport</keyword>
<dbReference type="STRING" id="1069081.SAMN05660197_0986"/>
<dbReference type="EMBL" id="FWWZ01000001">
    <property type="protein sequence ID" value="SMC09181.1"/>
    <property type="molecule type" value="Genomic_DNA"/>
</dbReference>
<dbReference type="PANTHER" id="PTHR34596:SF2">
    <property type="entry name" value="CHITOPORIN"/>
    <property type="match status" value="1"/>
</dbReference>
<feature type="chain" id="PRO_5012958307" evidence="4">
    <location>
        <begin position="22"/>
        <end position="453"/>
    </location>
</feature>
<dbReference type="OrthoDB" id="9125at2"/>
<feature type="signal peptide" evidence="4">
    <location>
        <begin position="1"/>
        <end position="21"/>
    </location>
</feature>
<protein>
    <submittedName>
        <fullName evidence="5">Outer membrane porin, OprD family</fullName>
    </submittedName>
</protein>
<dbReference type="Pfam" id="PF03573">
    <property type="entry name" value="OprD"/>
    <property type="match status" value="1"/>
</dbReference>
<evidence type="ECO:0000256" key="3">
    <source>
        <dbReference type="ARBA" id="ARBA00022729"/>
    </source>
</evidence>
<evidence type="ECO:0000313" key="6">
    <source>
        <dbReference type="Proteomes" id="UP000192602"/>
    </source>
</evidence>
<keyword evidence="6" id="KW-1185">Reference proteome</keyword>